<evidence type="ECO:0000259" key="7">
    <source>
        <dbReference type="PROSITE" id="PS50850"/>
    </source>
</evidence>
<organism evidence="8">
    <name type="scientific">marine metagenome</name>
    <dbReference type="NCBI Taxonomy" id="408172"/>
    <lineage>
        <taxon>unclassified sequences</taxon>
        <taxon>metagenomes</taxon>
        <taxon>ecological metagenomes</taxon>
    </lineage>
</organism>
<feature type="transmembrane region" description="Helical" evidence="6">
    <location>
        <begin position="45"/>
        <end position="66"/>
    </location>
</feature>
<gene>
    <name evidence="8" type="ORF">METZ01_LOCUS3000</name>
</gene>
<keyword evidence="3 6" id="KW-0812">Transmembrane</keyword>
<dbReference type="EMBL" id="UINC01000155">
    <property type="protein sequence ID" value="SUZ50146.1"/>
    <property type="molecule type" value="Genomic_DNA"/>
</dbReference>
<protein>
    <recommendedName>
        <fullName evidence="7">Major facilitator superfamily (MFS) profile domain-containing protein</fullName>
    </recommendedName>
</protein>
<reference evidence="8" key="1">
    <citation type="submission" date="2018-05" db="EMBL/GenBank/DDBJ databases">
        <authorList>
            <person name="Lanie J.A."/>
            <person name="Ng W.-L."/>
            <person name="Kazmierczak K.M."/>
            <person name="Andrzejewski T.M."/>
            <person name="Davidsen T.M."/>
            <person name="Wayne K.J."/>
            <person name="Tettelin H."/>
            <person name="Glass J.I."/>
            <person name="Rusch D."/>
            <person name="Podicherti R."/>
            <person name="Tsui H.-C.T."/>
            <person name="Winkler M.E."/>
        </authorList>
    </citation>
    <scope>NUCLEOTIDE SEQUENCE</scope>
</reference>
<sequence length="382" mass="42063">MQVDHFKKFISFSLVGSITLFPFLVLPSMVGILDDHTSLSTSMAGWVGASGSFGAAIVGIILALRIHRLNFRNIAKISLILAIIIDLISAYFVNHGLLIIFIRFFAGIFYGMAHVSALSSFPRYSDYEKGYGLLYVIEFIMSAIGLYLLRVYSDFIGASGMYLIFATLCFIALFFVRALPQNTEDVKPKKSSKSETKLLLTIVSLTVLFSYGIFEAANTVQFTYIERFAVNLDFSPNQIGIALFWSTIMGIPAAFIIIFIGQRFGTVPPLLIGIFISILSLALLLSTKTFFWFFIELCFIGASWSYCLTFITTLLANLDKNGSIVAAGTSFATLGAAIGPAIAAIALSNSNFFRVFVLSIILFLLAFIGFTSVITSERKRKI</sequence>
<feature type="transmembrane region" description="Helical" evidence="6">
    <location>
        <begin position="267"/>
        <end position="285"/>
    </location>
</feature>
<feature type="domain" description="Major facilitator superfamily (MFS) profile" evidence="7">
    <location>
        <begin position="8"/>
        <end position="378"/>
    </location>
</feature>
<evidence type="ECO:0000256" key="2">
    <source>
        <dbReference type="ARBA" id="ARBA00022475"/>
    </source>
</evidence>
<dbReference type="AlphaFoldDB" id="A0A381N6A0"/>
<feature type="transmembrane region" description="Helical" evidence="6">
    <location>
        <begin position="197"/>
        <end position="214"/>
    </location>
</feature>
<feature type="transmembrane region" description="Helical" evidence="6">
    <location>
        <begin position="130"/>
        <end position="149"/>
    </location>
</feature>
<dbReference type="Gene3D" id="1.20.1250.20">
    <property type="entry name" value="MFS general substrate transporter like domains"/>
    <property type="match status" value="2"/>
</dbReference>
<dbReference type="PROSITE" id="PS50850">
    <property type="entry name" value="MFS"/>
    <property type="match status" value="1"/>
</dbReference>
<keyword evidence="5 6" id="KW-0472">Membrane</keyword>
<evidence type="ECO:0000256" key="6">
    <source>
        <dbReference type="SAM" id="Phobius"/>
    </source>
</evidence>
<feature type="transmembrane region" description="Helical" evidence="6">
    <location>
        <begin position="291"/>
        <end position="316"/>
    </location>
</feature>
<dbReference type="GO" id="GO:0005886">
    <property type="term" value="C:plasma membrane"/>
    <property type="evidence" value="ECO:0007669"/>
    <property type="project" value="UniProtKB-SubCell"/>
</dbReference>
<evidence type="ECO:0000256" key="1">
    <source>
        <dbReference type="ARBA" id="ARBA00004651"/>
    </source>
</evidence>
<feature type="transmembrane region" description="Helical" evidence="6">
    <location>
        <begin position="239"/>
        <end position="260"/>
    </location>
</feature>
<dbReference type="GO" id="GO:0022857">
    <property type="term" value="F:transmembrane transporter activity"/>
    <property type="evidence" value="ECO:0007669"/>
    <property type="project" value="InterPro"/>
</dbReference>
<feature type="transmembrane region" description="Helical" evidence="6">
    <location>
        <begin position="155"/>
        <end position="176"/>
    </location>
</feature>
<evidence type="ECO:0000256" key="4">
    <source>
        <dbReference type="ARBA" id="ARBA00022989"/>
    </source>
</evidence>
<feature type="transmembrane region" description="Helical" evidence="6">
    <location>
        <begin position="73"/>
        <end position="92"/>
    </location>
</feature>
<keyword evidence="2" id="KW-1003">Cell membrane</keyword>
<keyword evidence="4 6" id="KW-1133">Transmembrane helix</keyword>
<dbReference type="InterPro" id="IPR036259">
    <property type="entry name" value="MFS_trans_sf"/>
</dbReference>
<dbReference type="Pfam" id="PF07690">
    <property type="entry name" value="MFS_1"/>
    <property type="match status" value="1"/>
</dbReference>
<feature type="transmembrane region" description="Helical" evidence="6">
    <location>
        <begin position="98"/>
        <end position="118"/>
    </location>
</feature>
<feature type="transmembrane region" description="Helical" evidence="6">
    <location>
        <begin position="352"/>
        <end position="374"/>
    </location>
</feature>
<feature type="transmembrane region" description="Helical" evidence="6">
    <location>
        <begin position="323"/>
        <end position="346"/>
    </location>
</feature>
<evidence type="ECO:0000256" key="3">
    <source>
        <dbReference type="ARBA" id="ARBA00022692"/>
    </source>
</evidence>
<comment type="subcellular location">
    <subcellularLocation>
        <location evidence="1">Cell membrane</location>
        <topology evidence="1">Multi-pass membrane protein</topology>
    </subcellularLocation>
</comment>
<dbReference type="InterPro" id="IPR050189">
    <property type="entry name" value="MFS_Efflux_Transporters"/>
</dbReference>
<proteinExistence type="predicted"/>
<dbReference type="InterPro" id="IPR020846">
    <property type="entry name" value="MFS_dom"/>
</dbReference>
<dbReference type="PANTHER" id="PTHR43124">
    <property type="entry name" value="PURINE EFFLUX PUMP PBUE"/>
    <property type="match status" value="1"/>
</dbReference>
<dbReference type="PANTHER" id="PTHR43124:SF10">
    <property type="entry name" value="PURINE EFFLUX PUMP PBUE"/>
    <property type="match status" value="1"/>
</dbReference>
<evidence type="ECO:0000256" key="5">
    <source>
        <dbReference type="ARBA" id="ARBA00023136"/>
    </source>
</evidence>
<name>A0A381N6A0_9ZZZZ</name>
<feature type="transmembrane region" description="Helical" evidence="6">
    <location>
        <begin position="12"/>
        <end position="33"/>
    </location>
</feature>
<dbReference type="SUPFAM" id="SSF103473">
    <property type="entry name" value="MFS general substrate transporter"/>
    <property type="match status" value="1"/>
</dbReference>
<evidence type="ECO:0000313" key="8">
    <source>
        <dbReference type="EMBL" id="SUZ50146.1"/>
    </source>
</evidence>
<accession>A0A381N6A0</accession>
<dbReference type="InterPro" id="IPR011701">
    <property type="entry name" value="MFS"/>
</dbReference>